<evidence type="ECO:0000256" key="1">
    <source>
        <dbReference type="SAM" id="SignalP"/>
    </source>
</evidence>
<keyword evidence="3" id="KW-1185">Reference proteome</keyword>
<evidence type="ECO:0000313" key="3">
    <source>
        <dbReference type="Proteomes" id="UP000187209"/>
    </source>
</evidence>
<sequence>MVKLLSLLVISFLICSPSAYFHPKQCLEDTIALETKLLKMASEFASLGLFEQGIISLKEAWKIVPQWLIDCVPFIVIPDQYYEIDSLEAEDLGENAIINGVLVYLDRSIYGQEFRDCTSGLLYLSHKFSEISLCIQKGDYQRMADILMELGQSGYEIARLCERN</sequence>
<name>A0A1R2D191_9CILI</name>
<accession>A0A1R2D191</accession>
<proteinExistence type="predicted"/>
<gene>
    <name evidence="2" type="ORF">SteCoe_1716</name>
</gene>
<dbReference type="Proteomes" id="UP000187209">
    <property type="component" value="Unassembled WGS sequence"/>
</dbReference>
<evidence type="ECO:0000313" key="2">
    <source>
        <dbReference type="EMBL" id="OMJ95018.1"/>
    </source>
</evidence>
<reference evidence="2 3" key="1">
    <citation type="submission" date="2016-11" db="EMBL/GenBank/DDBJ databases">
        <title>The macronuclear genome of Stentor coeruleus: a giant cell with tiny introns.</title>
        <authorList>
            <person name="Slabodnick M."/>
            <person name="Ruby J.G."/>
            <person name="Reiff S.B."/>
            <person name="Swart E.C."/>
            <person name="Gosai S."/>
            <person name="Prabakaran S."/>
            <person name="Witkowska E."/>
            <person name="Larue G.E."/>
            <person name="Fisher S."/>
            <person name="Freeman R.M."/>
            <person name="Gunawardena J."/>
            <person name="Chu W."/>
            <person name="Stover N.A."/>
            <person name="Gregory B.D."/>
            <person name="Nowacki M."/>
            <person name="Derisi J."/>
            <person name="Roy S.W."/>
            <person name="Marshall W.F."/>
            <person name="Sood P."/>
        </authorList>
    </citation>
    <scope>NUCLEOTIDE SEQUENCE [LARGE SCALE GENOMIC DNA]</scope>
    <source>
        <strain evidence="2">WM001</strain>
    </source>
</reference>
<dbReference type="EMBL" id="MPUH01000018">
    <property type="protein sequence ID" value="OMJ95018.1"/>
    <property type="molecule type" value="Genomic_DNA"/>
</dbReference>
<protein>
    <submittedName>
        <fullName evidence="2">Uncharacterized protein</fullName>
    </submittedName>
</protein>
<organism evidence="2 3">
    <name type="scientific">Stentor coeruleus</name>
    <dbReference type="NCBI Taxonomy" id="5963"/>
    <lineage>
        <taxon>Eukaryota</taxon>
        <taxon>Sar</taxon>
        <taxon>Alveolata</taxon>
        <taxon>Ciliophora</taxon>
        <taxon>Postciliodesmatophora</taxon>
        <taxon>Heterotrichea</taxon>
        <taxon>Heterotrichida</taxon>
        <taxon>Stentoridae</taxon>
        <taxon>Stentor</taxon>
    </lineage>
</organism>
<keyword evidence="1" id="KW-0732">Signal</keyword>
<dbReference type="AlphaFoldDB" id="A0A1R2D191"/>
<comment type="caution">
    <text evidence="2">The sequence shown here is derived from an EMBL/GenBank/DDBJ whole genome shotgun (WGS) entry which is preliminary data.</text>
</comment>
<feature type="chain" id="PRO_5010365785" evidence="1">
    <location>
        <begin position="20"/>
        <end position="164"/>
    </location>
</feature>
<feature type="signal peptide" evidence="1">
    <location>
        <begin position="1"/>
        <end position="19"/>
    </location>
</feature>